<dbReference type="AlphaFoldDB" id="A0A189PGJ1"/>
<dbReference type="EMBL" id="KT033470">
    <property type="protein sequence ID" value="ALL42318.1"/>
    <property type="molecule type" value="Genomic_DNA"/>
</dbReference>
<feature type="transmembrane region" description="Helical" evidence="1">
    <location>
        <begin position="49"/>
        <end position="77"/>
    </location>
</feature>
<reference evidence="3" key="1">
    <citation type="submission" date="2015-06" db="EMBL/GenBank/DDBJ databases">
        <title>Antimicrobial resistance-carrying plasmid pAsa4 variants found in Aeromonas salmonicida subsp. salmonicida: general architecture, construction blocks and gene elimination.</title>
        <authorList>
            <person name="Tanaka K.H."/>
            <person name="Vincent A.T."/>
            <person name="Trudel M.V."/>
            <person name="Paquet V.E."/>
            <person name="Frenette M."/>
            <person name="Charette S.J."/>
        </authorList>
    </citation>
    <scope>NUCLEOTIDE SEQUENCE</scope>
    <source>
        <strain evidence="2">01-B522</strain>
        <strain evidence="3">JF2267</strain>
        <plasmid evidence="2">pAsa4b</plasmid>
        <plasmid evidence="3">pAsa4c</plasmid>
    </source>
</reference>
<dbReference type="EMBL" id="KT033469">
    <property type="protein sequence ID" value="ALL42145.1"/>
    <property type="molecule type" value="Genomic_DNA"/>
</dbReference>
<evidence type="ECO:0000256" key="1">
    <source>
        <dbReference type="SAM" id="Phobius"/>
    </source>
</evidence>
<keyword evidence="1" id="KW-1133">Transmembrane helix</keyword>
<geneLocation type="plasmid" evidence="3">
    <name>pAsa4c</name>
</geneLocation>
<protein>
    <recommendedName>
        <fullName evidence="4">Permease</fullName>
    </recommendedName>
</protein>
<evidence type="ECO:0000313" key="3">
    <source>
        <dbReference type="EMBL" id="ALL42318.1"/>
    </source>
</evidence>
<dbReference type="RefSeq" id="WP_011899293.1">
    <property type="nucleotide sequence ID" value="NZ_JBANEX010000123.1"/>
</dbReference>
<keyword evidence="1" id="KW-0472">Membrane</keyword>
<dbReference type="PATRIC" id="fig|29491.15.peg.95"/>
<proteinExistence type="predicted"/>
<keyword evidence="3" id="KW-0614">Plasmid</keyword>
<accession>A0A189PGJ1</accession>
<name>A0A189PGJ1_AERSS</name>
<evidence type="ECO:0008006" key="4">
    <source>
        <dbReference type="Google" id="ProtNLM"/>
    </source>
</evidence>
<organism evidence="3">
    <name type="scientific">Aeromonas salmonicida subsp. salmonicida</name>
    <dbReference type="NCBI Taxonomy" id="29491"/>
    <lineage>
        <taxon>Bacteria</taxon>
        <taxon>Pseudomonadati</taxon>
        <taxon>Pseudomonadota</taxon>
        <taxon>Gammaproteobacteria</taxon>
        <taxon>Aeromonadales</taxon>
        <taxon>Aeromonadaceae</taxon>
        <taxon>Aeromonas</taxon>
    </lineage>
</organism>
<dbReference type="OMA" id="LEATNWG"/>
<keyword evidence="1" id="KW-0812">Transmembrane</keyword>
<evidence type="ECO:0000313" key="2">
    <source>
        <dbReference type="EMBL" id="ALL42145.1"/>
    </source>
</evidence>
<geneLocation type="plasmid" evidence="2">
    <name>pAsa4b</name>
</geneLocation>
<feature type="transmembrane region" description="Helical" evidence="1">
    <location>
        <begin position="7"/>
        <end position="37"/>
    </location>
</feature>
<sequence length="117" mass="12789">MKDLINIFLMAVVVLGTAMLQATGWGYAVIAIAVVYWVKTVLDLLHKNYWVGLAFWGLVALFTWQGALVGGLFYGLLAAPKDQTEGNAARKKKKSSIRLVSDGCDVQTGEHVGSVFW</sequence>